<comment type="caution">
    <text evidence="2">The sequence shown here is derived from an EMBL/GenBank/DDBJ whole genome shotgun (WGS) entry which is preliminary data.</text>
</comment>
<name>A0A4Z2IYT9_9TELE</name>
<feature type="compositionally biased region" description="Basic and acidic residues" evidence="1">
    <location>
        <begin position="96"/>
        <end position="105"/>
    </location>
</feature>
<evidence type="ECO:0000313" key="3">
    <source>
        <dbReference type="Proteomes" id="UP000314294"/>
    </source>
</evidence>
<accession>A0A4Z2IYT9</accession>
<dbReference type="AlphaFoldDB" id="A0A4Z2IYT9"/>
<dbReference type="EMBL" id="SRLO01000036">
    <property type="protein sequence ID" value="TNN82927.1"/>
    <property type="molecule type" value="Genomic_DNA"/>
</dbReference>
<protein>
    <submittedName>
        <fullName evidence="2">Uncharacterized protein</fullName>
    </submittedName>
</protein>
<reference evidence="2 3" key="1">
    <citation type="submission" date="2019-03" db="EMBL/GenBank/DDBJ databases">
        <title>First draft genome of Liparis tanakae, snailfish: a comprehensive survey of snailfish specific genes.</title>
        <authorList>
            <person name="Kim W."/>
            <person name="Song I."/>
            <person name="Jeong J.-H."/>
            <person name="Kim D."/>
            <person name="Kim S."/>
            <person name="Ryu S."/>
            <person name="Song J.Y."/>
            <person name="Lee S.K."/>
        </authorList>
    </citation>
    <scope>NUCLEOTIDE SEQUENCE [LARGE SCALE GENOMIC DNA]</scope>
    <source>
        <tissue evidence="2">Muscle</tissue>
    </source>
</reference>
<gene>
    <name evidence="2" type="ORF">EYF80_006884</name>
</gene>
<proteinExistence type="predicted"/>
<organism evidence="2 3">
    <name type="scientific">Liparis tanakae</name>
    <name type="common">Tanaka's snailfish</name>
    <dbReference type="NCBI Taxonomy" id="230148"/>
    <lineage>
        <taxon>Eukaryota</taxon>
        <taxon>Metazoa</taxon>
        <taxon>Chordata</taxon>
        <taxon>Craniata</taxon>
        <taxon>Vertebrata</taxon>
        <taxon>Euteleostomi</taxon>
        <taxon>Actinopterygii</taxon>
        <taxon>Neopterygii</taxon>
        <taxon>Teleostei</taxon>
        <taxon>Neoteleostei</taxon>
        <taxon>Acanthomorphata</taxon>
        <taxon>Eupercaria</taxon>
        <taxon>Perciformes</taxon>
        <taxon>Cottioidei</taxon>
        <taxon>Cottales</taxon>
        <taxon>Liparidae</taxon>
        <taxon>Liparis</taxon>
    </lineage>
</organism>
<evidence type="ECO:0000313" key="2">
    <source>
        <dbReference type="EMBL" id="TNN82927.1"/>
    </source>
</evidence>
<feature type="region of interest" description="Disordered" evidence="1">
    <location>
        <begin position="96"/>
        <end position="123"/>
    </location>
</feature>
<sequence>MQRGVQSVMLRSARRQESVFTVSAERPGGAQEAPAVCKHHLHLCGQLTVLIIFSGVKGAKCFQKHEDSRRPARSHGGRALPATDCSFLMISAAADDTRQEPDLLEMRQSSAEDDVRAQGGELS</sequence>
<keyword evidence="3" id="KW-1185">Reference proteome</keyword>
<evidence type="ECO:0000256" key="1">
    <source>
        <dbReference type="SAM" id="MobiDB-lite"/>
    </source>
</evidence>
<dbReference type="Proteomes" id="UP000314294">
    <property type="component" value="Unassembled WGS sequence"/>
</dbReference>